<protein>
    <submittedName>
        <fullName evidence="3">DDE-domain-containing protein</fullName>
    </submittedName>
</protein>
<keyword evidence="4" id="KW-1185">Reference proteome</keyword>
<name>A0A8E2E2U5_9PEZI</name>
<accession>A0A8E2E2U5</accession>
<gene>
    <name evidence="3" type="ORF">K432DRAFT_408339</name>
</gene>
<evidence type="ECO:0000256" key="1">
    <source>
        <dbReference type="SAM" id="MobiDB-lite"/>
    </source>
</evidence>
<dbReference type="OrthoDB" id="4357141at2759"/>
<dbReference type="Proteomes" id="UP000250266">
    <property type="component" value="Unassembled WGS sequence"/>
</dbReference>
<feature type="region of interest" description="Disordered" evidence="1">
    <location>
        <begin position="264"/>
        <end position="315"/>
    </location>
</feature>
<dbReference type="EMBL" id="KV745229">
    <property type="protein sequence ID" value="OCK76245.1"/>
    <property type="molecule type" value="Genomic_DNA"/>
</dbReference>
<dbReference type="GO" id="GO:0003676">
    <property type="term" value="F:nucleic acid binding"/>
    <property type="evidence" value="ECO:0007669"/>
    <property type="project" value="InterPro"/>
</dbReference>
<evidence type="ECO:0000313" key="3">
    <source>
        <dbReference type="EMBL" id="OCK76245.1"/>
    </source>
</evidence>
<feature type="compositionally biased region" description="Basic and acidic residues" evidence="1">
    <location>
        <begin position="266"/>
        <end position="276"/>
    </location>
</feature>
<sequence length="315" mass="34859">MDKIGVLLSILGSVKVLIEKDNIQDYRGAGVKRTIVTTIKVTHETIKILEFCFENNILLCRLPSHTSHKLQPCDVGVFAPLKTAHRDQVERLNQGGIDRVGKEHFTSLYKPAWDRAITKRNIIAGWAATSLFPFNPERVLRGIQKPPATLTIPKTNNKAVRSSPQEVLQTPVTPVTPVRAESLTSLQNLIKQDAHALDKISKQRLERHVEKMATAAQISFAECGLLQDQTRFLFGINNEAKVRRSTRSIVLGKAKVISFEDLGEAPAKRDAKEKAIASKGNRSRKRKNPQETEAGPSAPEEAEAGPSAPKVVRMS</sequence>
<reference evidence="3 4" key="1">
    <citation type="journal article" date="2016" name="Nat. Commun.">
        <title>Ectomycorrhizal ecology is imprinted in the genome of the dominant symbiotic fungus Cenococcum geophilum.</title>
        <authorList>
            <consortium name="DOE Joint Genome Institute"/>
            <person name="Peter M."/>
            <person name="Kohler A."/>
            <person name="Ohm R.A."/>
            <person name="Kuo A."/>
            <person name="Krutzmann J."/>
            <person name="Morin E."/>
            <person name="Arend M."/>
            <person name="Barry K.W."/>
            <person name="Binder M."/>
            <person name="Choi C."/>
            <person name="Clum A."/>
            <person name="Copeland A."/>
            <person name="Grisel N."/>
            <person name="Haridas S."/>
            <person name="Kipfer T."/>
            <person name="LaButti K."/>
            <person name="Lindquist E."/>
            <person name="Lipzen A."/>
            <person name="Maire R."/>
            <person name="Meier B."/>
            <person name="Mihaltcheva S."/>
            <person name="Molinier V."/>
            <person name="Murat C."/>
            <person name="Poggeler S."/>
            <person name="Quandt C.A."/>
            <person name="Sperisen C."/>
            <person name="Tritt A."/>
            <person name="Tisserant E."/>
            <person name="Crous P.W."/>
            <person name="Henrissat B."/>
            <person name="Nehls U."/>
            <person name="Egli S."/>
            <person name="Spatafora J.W."/>
            <person name="Grigoriev I.V."/>
            <person name="Martin F.M."/>
        </authorList>
    </citation>
    <scope>NUCLEOTIDE SEQUENCE [LARGE SCALE GENOMIC DNA]</scope>
    <source>
        <strain evidence="3 4">CBS 459.81</strain>
    </source>
</reference>
<proteinExistence type="predicted"/>
<dbReference type="InterPro" id="IPR004875">
    <property type="entry name" value="DDE_SF_endonuclease_dom"/>
</dbReference>
<dbReference type="Pfam" id="PF03184">
    <property type="entry name" value="DDE_1"/>
    <property type="match status" value="1"/>
</dbReference>
<feature type="compositionally biased region" description="Low complexity" evidence="1">
    <location>
        <begin position="293"/>
        <end position="309"/>
    </location>
</feature>
<evidence type="ECO:0000259" key="2">
    <source>
        <dbReference type="Pfam" id="PF03184"/>
    </source>
</evidence>
<evidence type="ECO:0000313" key="4">
    <source>
        <dbReference type="Proteomes" id="UP000250266"/>
    </source>
</evidence>
<dbReference type="AlphaFoldDB" id="A0A8E2E2U5"/>
<feature type="domain" description="DDE-1" evidence="2">
    <location>
        <begin position="34"/>
        <end position="126"/>
    </location>
</feature>
<organism evidence="3 4">
    <name type="scientific">Lepidopterella palustris CBS 459.81</name>
    <dbReference type="NCBI Taxonomy" id="1314670"/>
    <lineage>
        <taxon>Eukaryota</taxon>
        <taxon>Fungi</taxon>
        <taxon>Dikarya</taxon>
        <taxon>Ascomycota</taxon>
        <taxon>Pezizomycotina</taxon>
        <taxon>Dothideomycetes</taxon>
        <taxon>Pleosporomycetidae</taxon>
        <taxon>Mytilinidiales</taxon>
        <taxon>Argynnaceae</taxon>
        <taxon>Lepidopterella</taxon>
    </lineage>
</organism>